<dbReference type="AlphaFoldDB" id="A0A1V8SZF8"/>
<sequence length="508" mass="56528">MPEARALHSTATSTDFDDPPAGPTPSYPNRHVRLRRALRDTSVLAREIQRDTPVSSSSTPPTAPAYWPRREAALRRARTRARETEAEAEAEDDSDHCGGSTPRRSNKRRKFTSDSPLSTKPPIKYGHYGQVVAGPLQMQIVSNDGGEHVDPNSPGIYLGQENLLKGDRSVYCSERSSVGVTLRQADGGIFSLEKLYIVGPEHGFTAPVREGLVYVAMNLKDLEPYRDPPTYARRAGIDTPPYYRRRSIQASPERLSLSEALRDEELDRELAARADLAGTSAWLRNPPETRRPPEPHHDPYLDFAPPADNLACDFPAPTDALGSTIPVTISSDDELTQQEDESSQDVIDYRIRRLRLMRRQTQVYGHNNVTGYSAEEAERLIERASNARYSGGSGAAPEDQWSYTRLEELMSHRSRPHLSAARIPAPEELEQRPTRPTNASAGDPNVTSARFRMRNGKHSIALKFSPPVSGKYVLLKLWSGVKRDNVDVQSIVVKGFSGMRFHAAVEMV</sequence>
<evidence type="ECO:0000313" key="2">
    <source>
        <dbReference type="EMBL" id="OQO04555.1"/>
    </source>
</evidence>
<reference evidence="3" key="1">
    <citation type="submission" date="2017-03" db="EMBL/GenBank/DDBJ databases">
        <title>Genomes of endolithic fungi from Antarctica.</title>
        <authorList>
            <person name="Coleine C."/>
            <person name="Masonjones S."/>
            <person name="Stajich J.E."/>
        </authorList>
    </citation>
    <scope>NUCLEOTIDE SEQUENCE [LARGE SCALE GENOMIC DNA]</scope>
    <source>
        <strain evidence="3">CCFEE 5527</strain>
    </source>
</reference>
<organism evidence="2 3">
    <name type="scientific">Cryoendolithus antarcticus</name>
    <dbReference type="NCBI Taxonomy" id="1507870"/>
    <lineage>
        <taxon>Eukaryota</taxon>
        <taxon>Fungi</taxon>
        <taxon>Dikarya</taxon>
        <taxon>Ascomycota</taxon>
        <taxon>Pezizomycotina</taxon>
        <taxon>Dothideomycetes</taxon>
        <taxon>Dothideomycetidae</taxon>
        <taxon>Cladosporiales</taxon>
        <taxon>Cladosporiaceae</taxon>
        <taxon>Cryoendolithus</taxon>
    </lineage>
</organism>
<comment type="caution">
    <text evidence="2">The sequence shown here is derived from an EMBL/GenBank/DDBJ whole genome shotgun (WGS) entry which is preliminary data.</text>
</comment>
<feature type="compositionally biased region" description="Basic and acidic residues" evidence="1">
    <location>
        <begin position="68"/>
        <end position="85"/>
    </location>
</feature>
<evidence type="ECO:0000313" key="3">
    <source>
        <dbReference type="Proteomes" id="UP000192596"/>
    </source>
</evidence>
<gene>
    <name evidence="2" type="ORF">B0A48_09477</name>
</gene>
<proteinExistence type="predicted"/>
<feature type="region of interest" description="Disordered" evidence="1">
    <location>
        <begin position="1"/>
        <end position="125"/>
    </location>
</feature>
<protein>
    <submittedName>
        <fullName evidence="2">Uncharacterized protein</fullName>
    </submittedName>
</protein>
<dbReference type="EMBL" id="NAJO01000021">
    <property type="protein sequence ID" value="OQO04555.1"/>
    <property type="molecule type" value="Genomic_DNA"/>
</dbReference>
<feature type="region of interest" description="Disordered" evidence="1">
    <location>
        <begin position="414"/>
        <end position="447"/>
    </location>
</feature>
<evidence type="ECO:0000256" key="1">
    <source>
        <dbReference type="SAM" id="MobiDB-lite"/>
    </source>
</evidence>
<name>A0A1V8SZF8_9PEZI</name>
<keyword evidence="3" id="KW-1185">Reference proteome</keyword>
<accession>A0A1V8SZF8</accession>
<dbReference type="Proteomes" id="UP000192596">
    <property type="component" value="Unassembled WGS sequence"/>
</dbReference>
<feature type="compositionally biased region" description="Polar residues" evidence="1">
    <location>
        <begin position="434"/>
        <end position="447"/>
    </location>
</feature>
<dbReference type="STRING" id="1507870.A0A1V8SZF8"/>
<dbReference type="OrthoDB" id="2351940at2759"/>
<dbReference type="InParanoid" id="A0A1V8SZF8"/>